<dbReference type="KEGG" id="hhk:HH1059_01930"/>
<sequence length="272" mass="29893">MVSQEPFGSNRITLLRSQLRTHTTQSGYRAAALNAGPRAREKVPAIDLMHEPPAYAITTLIGLLERDRLGAPILLIERGLDDSGTPFVHHENATAALGAACTALHPCLRGGSASDLSPLLDELIGMWMVAGAVARNSEEDRILRDLARGMGPWMVPQGWGSRLLHASASTGGPKDSLVLTLMQEAIRERAPGLRLRVVRHALEALDTNPDDQFHKFWRRAVAFVVGAAIFEDPFGRLPAEYNAHRDSPASRHRRAVDFIYKEAIPTYQSVRD</sequence>
<gene>
    <name evidence="1" type="ORF">HH1059_01930</name>
</gene>
<evidence type="ECO:0000313" key="1">
    <source>
        <dbReference type="EMBL" id="BAU56867.2"/>
    </source>
</evidence>
<dbReference type="AlphaFoldDB" id="A0A0X8X8A9"/>
<evidence type="ECO:0000313" key="2">
    <source>
        <dbReference type="Proteomes" id="UP000218890"/>
    </source>
</evidence>
<dbReference type="EMBL" id="AP017372">
    <property type="protein sequence ID" value="BAU56867.2"/>
    <property type="molecule type" value="Genomic_DNA"/>
</dbReference>
<organism evidence="1 2">
    <name type="scientific">Halorhodospira halochloris</name>
    <name type="common">Ectothiorhodospira halochloris</name>
    <dbReference type="NCBI Taxonomy" id="1052"/>
    <lineage>
        <taxon>Bacteria</taxon>
        <taxon>Pseudomonadati</taxon>
        <taxon>Pseudomonadota</taxon>
        <taxon>Gammaproteobacteria</taxon>
        <taxon>Chromatiales</taxon>
        <taxon>Ectothiorhodospiraceae</taxon>
        <taxon>Halorhodospira</taxon>
    </lineage>
</organism>
<proteinExistence type="predicted"/>
<protein>
    <submittedName>
        <fullName evidence="1">Uncharacterized protein</fullName>
    </submittedName>
</protein>
<accession>A0A0X8X8A9</accession>
<dbReference type="Proteomes" id="UP000218890">
    <property type="component" value="Chromosome"/>
</dbReference>
<reference evidence="1" key="1">
    <citation type="submission" date="2016-02" db="EMBL/GenBank/DDBJ databases">
        <title>Halorhodospira halochloris DSM-1059 complete genome, version 2.</title>
        <authorList>
            <person name="Tsukatani Y."/>
        </authorList>
    </citation>
    <scope>NUCLEOTIDE SEQUENCE</scope>
    <source>
        <strain evidence="1">DSM 1059</strain>
    </source>
</reference>
<keyword evidence="2" id="KW-1185">Reference proteome</keyword>
<name>A0A0X8X8A9_HALHR</name>